<evidence type="ECO:0000256" key="1">
    <source>
        <dbReference type="SAM" id="Phobius"/>
    </source>
</evidence>
<sequence length="82" mass="9542">MKSFILLFLENYWVRKLEVVFAVVIATMVLSFIGMFGRLTLKVQVQEALKWYSNESPIVLLISLVINFFVTIVFEKGFYGNK</sequence>
<accession>A0ABY9DDB0</accession>
<feature type="transmembrane region" description="Helical" evidence="1">
    <location>
        <begin position="20"/>
        <end position="37"/>
    </location>
</feature>
<dbReference type="Proteomes" id="UP001227230">
    <property type="component" value="Chromosome 15"/>
</dbReference>
<reference evidence="2 3" key="1">
    <citation type="journal article" date="2023" name="Hortic Res">
        <title>The complete reference genome for grapevine (Vitis vinifera L.) genetics and breeding.</title>
        <authorList>
            <person name="Shi X."/>
            <person name="Cao S."/>
            <person name="Wang X."/>
            <person name="Huang S."/>
            <person name="Wang Y."/>
            <person name="Liu Z."/>
            <person name="Liu W."/>
            <person name="Leng X."/>
            <person name="Peng Y."/>
            <person name="Wang N."/>
            <person name="Wang Y."/>
            <person name="Ma Z."/>
            <person name="Xu X."/>
            <person name="Zhang F."/>
            <person name="Xue H."/>
            <person name="Zhong H."/>
            <person name="Wang Y."/>
            <person name="Zhang K."/>
            <person name="Velt A."/>
            <person name="Avia K."/>
            <person name="Holtgrawe D."/>
            <person name="Grimplet J."/>
            <person name="Matus J.T."/>
            <person name="Ware D."/>
            <person name="Wu X."/>
            <person name="Wang H."/>
            <person name="Liu C."/>
            <person name="Fang Y."/>
            <person name="Rustenholz C."/>
            <person name="Cheng Z."/>
            <person name="Xiao H."/>
            <person name="Zhou Y."/>
        </authorList>
    </citation>
    <scope>NUCLEOTIDE SEQUENCE [LARGE SCALE GENOMIC DNA]</scope>
    <source>
        <strain evidence="3">cv. Pinot noir / PN40024</strain>
        <tissue evidence="2">Leaf</tissue>
    </source>
</reference>
<dbReference type="EMBL" id="CP126662">
    <property type="protein sequence ID" value="WKA04967.1"/>
    <property type="molecule type" value="Genomic_DNA"/>
</dbReference>
<protein>
    <submittedName>
        <fullName evidence="2">Uncharacterized protein</fullName>
    </submittedName>
</protein>
<evidence type="ECO:0000313" key="3">
    <source>
        <dbReference type="Proteomes" id="UP001227230"/>
    </source>
</evidence>
<keyword evidence="1" id="KW-1133">Transmembrane helix</keyword>
<keyword evidence="3" id="KW-1185">Reference proteome</keyword>
<keyword evidence="1" id="KW-0472">Membrane</keyword>
<organism evidence="2 3">
    <name type="scientific">Vitis vinifera</name>
    <name type="common">Grape</name>
    <dbReference type="NCBI Taxonomy" id="29760"/>
    <lineage>
        <taxon>Eukaryota</taxon>
        <taxon>Viridiplantae</taxon>
        <taxon>Streptophyta</taxon>
        <taxon>Embryophyta</taxon>
        <taxon>Tracheophyta</taxon>
        <taxon>Spermatophyta</taxon>
        <taxon>Magnoliopsida</taxon>
        <taxon>eudicotyledons</taxon>
        <taxon>Gunneridae</taxon>
        <taxon>Pentapetalae</taxon>
        <taxon>rosids</taxon>
        <taxon>Vitales</taxon>
        <taxon>Vitaceae</taxon>
        <taxon>Viteae</taxon>
        <taxon>Vitis</taxon>
    </lineage>
</organism>
<gene>
    <name evidence="2" type="ORF">VitviT2T_022960</name>
</gene>
<feature type="transmembrane region" description="Helical" evidence="1">
    <location>
        <begin position="58"/>
        <end position="79"/>
    </location>
</feature>
<keyword evidence="1" id="KW-0812">Transmembrane</keyword>
<evidence type="ECO:0000313" key="2">
    <source>
        <dbReference type="EMBL" id="WKA04967.1"/>
    </source>
</evidence>
<name>A0ABY9DDB0_VITVI</name>
<proteinExistence type="predicted"/>